<comment type="caution">
    <text evidence="1">The sequence shown here is derived from an EMBL/GenBank/DDBJ whole genome shotgun (WGS) entry which is preliminary data.</text>
</comment>
<protein>
    <recommendedName>
        <fullName evidence="2">Amidohydrolase 3 domain-containing protein</fullName>
    </recommendedName>
</protein>
<dbReference type="PANTHER" id="PTHR42717:SF1">
    <property type="entry name" value="IMIDAZOLONEPROPIONASE AND RELATED AMIDOHYDROLASES"/>
    <property type="match status" value="1"/>
</dbReference>
<dbReference type="GO" id="GO:0016810">
    <property type="term" value="F:hydrolase activity, acting on carbon-nitrogen (but not peptide) bonds"/>
    <property type="evidence" value="ECO:0007669"/>
    <property type="project" value="InterPro"/>
</dbReference>
<evidence type="ECO:0000313" key="1">
    <source>
        <dbReference type="EMBL" id="GAF97685.1"/>
    </source>
</evidence>
<dbReference type="EMBL" id="BARS01010823">
    <property type="protein sequence ID" value="GAF97685.1"/>
    <property type="molecule type" value="Genomic_DNA"/>
</dbReference>
<name>X0VAP5_9ZZZZ</name>
<dbReference type="PANTHER" id="PTHR42717">
    <property type="entry name" value="DIHYDROOROTASE-RELATED"/>
    <property type="match status" value="1"/>
</dbReference>
<sequence length="117" mass="12427">MSRRQRRKRWHAEGLYHVATGRPEARPPVVEESTDLATQPEAYDLLIAGGRVLDPGQGIDGLLDVAVTGGHIARVEERIDKAGAGRVLDATGLLITPGLIDLHTHVAAGLGGLPADR</sequence>
<evidence type="ECO:0008006" key="2">
    <source>
        <dbReference type="Google" id="ProtNLM"/>
    </source>
</evidence>
<dbReference type="InterPro" id="IPR011059">
    <property type="entry name" value="Metal-dep_hydrolase_composite"/>
</dbReference>
<reference evidence="1" key="1">
    <citation type="journal article" date="2014" name="Front. Microbiol.">
        <title>High frequency of phylogenetically diverse reductive dehalogenase-homologous genes in deep subseafloor sedimentary metagenomes.</title>
        <authorList>
            <person name="Kawai M."/>
            <person name="Futagami T."/>
            <person name="Toyoda A."/>
            <person name="Takaki Y."/>
            <person name="Nishi S."/>
            <person name="Hori S."/>
            <person name="Arai W."/>
            <person name="Tsubouchi T."/>
            <person name="Morono Y."/>
            <person name="Uchiyama I."/>
            <person name="Ito T."/>
            <person name="Fujiyama A."/>
            <person name="Inagaki F."/>
            <person name="Takami H."/>
        </authorList>
    </citation>
    <scope>NUCLEOTIDE SEQUENCE</scope>
    <source>
        <strain evidence="1">Expedition CK06-06</strain>
    </source>
</reference>
<dbReference type="InterPro" id="IPR020043">
    <property type="entry name" value="Deacetylase_Atu3266-like"/>
</dbReference>
<gene>
    <name evidence="1" type="ORF">S01H1_19916</name>
</gene>
<dbReference type="Gene3D" id="2.30.40.10">
    <property type="entry name" value="Urease, subunit C, domain 1"/>
    <property type="match status" value="1"/>
</dbReference>
<feature type="non-terminal residue" evidence="1">
    <location>
        <position position="117"/>
    </location>
</feature>
<organism evidence="1">
    <name type="scientific">marine sediment metagenome</name>
    <dbReference type="NCBI Taxonomy" id="412755"/>
    <lineage>
        <taxon>unclassified sequences</taxon>
        <taxon>metagenomes</taxon>
        <taxon>ecological metagenomes</taxon>
    </lineage>
</organism>
<dbReference type="SUPFAM" id="SSF51338">
    <property type="entry name" value="Composite domain of metallo-dependent hydrolases"/>
    <property type="match status" value="1"/>
</dbReference>
<dbReference type="GO" id="GO:0019213">
    <property type="term" value="F:deacetylase activity"/>
    <property type="evidence" value="ECO:0007669"/>
    <property type="project" value="InterPro"/>
</dbReference>
<proteinExistence type="predicted"/>
<accession>X0VAP5</accession>
<dbReference type="AlphaFoldDB" id="X0VAP5"/>